<dbReference type="EMBL" id="UHFR01000005">
    <property type="protein sequence ID" value="SUN76699.1"/>
    <property type="molecule type" value="Genomic_DNA"/>
</dbReference>
<reference evidence="3" key="1">
    <citation type="submission" date="2018-06" db="EMBL/GenBank/DDBJ databases">
        <authorList>
            <consortium name="Pathogen Informatics"/>
            <person name="Doyle S."/>
        </authorList>
    </citation>
    <scope>NUCLEOTIDE SEQUENCE [LARGE SCALE GENOMIC DNA]</scope>
    <source>
        <strain evidence="3">NCTC13765</strain>
    </source>
</reference>
<evidence type="ECO:0000313" key="3">
    <source>
        <dbReference type="EMBL" id="SUN76699.1"/>
    </source>
</evidence>
<feature type="compositionally biased region" description="Basic and acidic residues" evidence="1">
    <location>
        <begin position="362"/>
        <end position="379"/>
    </location>
</feature>
<organism evidence="3 4">
    <name type="scientific">Streptococcus massiliensis</name>
    <dbReference type="NCBI Taxonomy" id="313439"/>
    <lineage>
        <taxon>Bacteria</taxon>
        <taxon>Bacillati</taxon>
        <taxon>Bacillota</taxon>
        <taxon>Bacilli</taxon>
        <taxon>Lactobacillales</taxon>
        <taxon>Streptococcaceae</taxon>
        <taxon>Streptococcus</taxon>
    </lineage>
</organism>
<dbReference type="RefSeq" id="WP_018370756.1">
    <property type="nucleotide sequence ID" value="NZ_UHFR01000005.1"/>
</dbReference>
<evidence type="ECO:0000256" key="1">
    <source>
        <dbReference type="SAM" id="MobiDB-lite"/>
    </source>
</evidence>
<dbReference type="GO" id="GO:0016787">
    <property type="term" value="F:hydrolase activity"/>
    <property type="evidence" value="ECO:0007669"/>
    <property type="project" value="UniProtKB-KW"/>
</dbReference>
<dbReference type="EC" id="3.6.1.-" evidence="3"/>
<dbReference type="OrthoDB" id="2082007at2"/>
<feature type="region of interest" description="Disordered" evidence="1">
    <location>
        <begin position="339"/>
        <end position="390"/>
    </location>
</feature>
<sequence>MRPNELFTYVKNNRIYPDEWSLMACYRPLLGQMSTDVYHYLLIFGDNGQVTHGFHEVLNHLNISMPQLEQALKNLIALGLMELYQGEKAYALKFLPLLSSEEFLANSIYVKLLENKIGEAAVNKLRLTQPSGRIVESSFSEIFSLNDVQKTVSSMDSSKKKAPSFDLEAFKQLMAREQLRFENEQEAVLQLFAIAEEQNWTWYETFILAKETAHNQVISVKRMQQKLAQTKVTENFTQQERTIIAEAKRQKPLQFLAELKQARKGMILQSERQVLHSMGLLGLLDEVINIILLFSFSKSISANLNEKYSLKLANDFSSQDIKSAEEAVLKIREIRSAKQDRNRQVNQKKPASNVPDWSNPDYKNETSTEQQAKLEEQKRRLLAKLDGGGD</sequence>
<protein>
    <submittedName>
        <fullName evidence="3">Replication initiation and membrane attachment protein</fullName>
        <ecNumber evidence="3">3.6.1.-</ecNumber>
    </submittedName>
</protein>
<dbReference type="Pfam" id="PF25888">
    <property type="entry name" value="WHD_DnaB"/>
    <property type="match status" value="1"/>
</dbReference>
<dbReference type="Proteomes" id="UP000254634">
    <property type="component" value="Unassembled WGS sequence"/>
</dbReference>
<evidence type="ECO:0000259" key="2">
    <source>
        <dbReference type="Pfam" id="PF25888"/>
    </source>
</evidence>
<accession>A0A380KZH7</accession>
<keyword evidence="4" id="KW-1185">Reference proteome</keyword>
<dbReference type="AlphaFoldDB" id="A0A380KZH7"/>
<keyword evidence="3" id="KW-0378">Hydrolase</keyword>
<gene>
    <name evidence="3" type="ORF">NCTC13765_01197</name>
</gene>
<dbReference type="STRING" id="1123307.GCA_000380065_00071"/>
<name>A0A380KZH7_9STRE</name>
<proteinExistence type="predicted"/>
<evidence type="ECO:0000313" key="4">
    <source>
        <dbReference type="Proteomes" id="UP000254634"/>
    </source>
</evidence>
<feature type="domain" description="Replicative helicase loading/DNA remodeling protein DnaB N-terminal winged helix" evidence="2">
    <location>
        <begin position="1"/>
        <end position="229"/>
    </location>
</feature>
<dbReference type="InterPro" id="IPR058660">
    <property type="entry name" value="WHD_DnaB"/>
</dbReference>